<evidence type="ECO:0000313" key="1">
    <source>
        <dbReference type="EMBL" id="ONI38644.1"/>
    </source>
</evidence>
<proteinExistence type="predicted"/>
<sequence length="489" mass="53387">MKTIKIHQEDNVIVALQNVEKGETLQEIYILEPIKTGHKIANKDISQGEIIIKYGLPIGVSTKDIKKGEWVHTHNIKTRLEEEAIYTYNYKQSNLQKTNPKTFMGYKRKDGRAGIRNEIWVIPTVGCVNGVATKLAQNHSHLVKENIEGIYAYPHPFGCSQMGDDDKNTRRVLASLVNHPNAGAVLVVGLGCENNTIKLFKEALGEWDEDRVKFLMCQESEDEIEEGSELLVQLAEYANQFKRTSISSEKLIVGMKCGGSDGLSGITANSVVGKFSDLLISAGGSTILTEVPEMFGAENLLMDKCINKEVFNKTVNMINGFKDYFTNHGQVVYENPSPGNKEGGISTLEDKSCGCVQKGGSANIVDVIGYGEQVQLQGLTLLNGPGNDLVSSTALAAAGAHLVLFTTGRGTPFGSAVPTVKISSNTPLFEKHSKWIDFNAGTIADNIETIEQGGERLLEFVLEIASGKHTKTEISGYREISIFKDGVVL</sequence>
<organism evidence="1 2">
    <name type="scientific">Candidatus Epulonipiscium fishelsonii</name>
    <dbReference type="NCBI Taxonomy" id="77094"/>
    <lineage>
        <taxon>Bacteria</taxon>
        <taxon>Bacillati</taxon>
        <taxon>Bacillota</taxon>
        <taxon>Clostridia</taxon>
        <taxon>Lachnospirales</taxon>
        <taxon>Lachnospiraceae</taxon>
        <taxon>Candidatus Epulonipiscium</taxon>
    </lineage>
</organism>
<name>A0ACC8X964_9FIRM</name>
<keyword evidence="2" id="KW-1185">Reference proteome</keyword>
<reference evidence="1" key="1">
    <citation type="submission" date="2016-08" db="EMBL/GenBank/DDBJ databases">
        <authorList>
            <person name="Ngugi D.K."/>
            <person name="Miyake S."/>
            <person name="Stingl U."/>
        </authorList>
    </citation>
    <scope>NUCLEOTIDE SEQUENCE</scope>
    <source>
        <strain evidence="1">SCG-D08WGA-EpuloA1</strain>
    </source>
</reference>
<evidence type="ECO:0000313" key="2">
    <source>
        <dbReference type="Proteomes" id="UP000188637"/>
    </source>
</evidence>
<gene>
    <name evidence="1" type="ORF">AN640_00485</name>
</gene>
<keyword evidence="1" id="KW-0378">Hydrolase</keyword>
<accession>A0ACC8X964</accession>
<dbReference type="EMBL" id="LJHD01000284">
    <property type="protein sequence ID" value="ONI38644.1"/>
    <property type="molecule type" value="Genomic_DNA"/>
</dbReference>
<comment type="caution">
    <text evidence="1">The sequence shown here is derived from an EMBL/GenBank/DDBJ whole genome shotgun (WGS) entry which is preliminary data.</text>
</comment>
<dbReference type="Proteomes" id="UP000188637">
    <property type="component" value="Unassembled WGS sequence"/>
</dbReference>
<protein>
    <submittedName>
        <fullName evidence="1">Altronate hydrolase</fullName>
    </submittedName>
</protein>